<dbReference type="GO" id="GO:0005524">
    <property type="term" value="F:ATP binding"/>
    <property type="evidence" value="ECO:0007669"/>
    <property type="project" value="UniProtKB-UniRule"/>
</dbReference>
<dbReference type="Pfam" id="PF01580">
    <property type="entry name" value="FtsK_SpoIIIE"/>
    <property type="match status" value="1"/>
</dbReference>
<feature type="region of interest" description="Disordered" evidence="4">
    <location>
        <begin position="373"/>
        <end position="392"/>
    </location>
</feature>
<dbReference type="SUPFAM" id="SSF52540">
    <property type="entry name" value="P-loop containing nucleoside triphosphate hydrolases"/>
    <property type="match status" value="1"/>
</dbReference>
<proteinExistence type="predicted"/>
<dbReference type="PANTHER" id="PTHR22683:SF1">
    <property type="entry name" value="TYPE VII SECRETION SYSTEM PROTEIN ESSC"/>
    <property type="match status" value="1"/>
</dbReference>
<feature type="domain" description="FtsK" evidence="5">
    <location>
        <begin position="130"/>
        <end position="318"/>
    </location>
</feature>
<dbReference type="InterPro" id="IPR050206">
    <property type="entry name" value="FtsK/SpoIIIE/SftA"/>
</dbReference>
<dbReference type="PANTHER" id="PTHR22683">
    <property type="entry name" value="SPORULATION PROTEIN RELATED"/>
    <property type="match status" value="1"/>
</dbReference>
<reference evidence="6 7" key="1">
    <citation type="submission" date="2018-08" db="EMBL/GenBank/DDBJ databases">
        <title>Bacillus jemisoniae sp. nov., Bacillus chryseoplanitiae sp. nov., Bacillus resnikiae sp. nov., and Bacillus frankliniae sp. nov., isolated from Viking spacecraft and associated surfaces.</title>
        <authorList>
            <person name="Seuylemezian A."/>
            <person name="Vaishampayan P."/>
        </authorList>
    </citation>
    <scope>NUCLEOTIDE SEQUENCE [LARGE SCALE GENOMIC DNA]</scope>
    <source>
        <strain evidence="6 7">JJ-247</strain>
    </source>
</reference>
<keyword evidence="1 3" id="KW-0547">Nucleotide-binding</keyword>
<keyword evidence="2 3" id="KW-0067">ATP-binding</keyword>
<sequence>MLEWLAIPALAMGAAFIPKKPVSDEVKIQRIFENTNTCIKFGDSLQHPKLRTKKNGDGYVSYFYSVPLGLGESNIQSVLPAIKDGLNKEAEMELDGFLKLTVYETKLSNWTYDDKLIRPGTWEVPVGVSYQGILYHDFDKLPHMLMGGATRFGKTVCLKAIFNTLLLNNPDDAEFYILDMKAGLEFYKFSGLPQVKVACDVYEAAEMLNEIVEQLKGDEKMFRSRGWNNIVDTPIKKRKFVIVDEGAELSPRIIGGSKKKYAEYSQSALSEISRIGGGIGLRLIYCTQYPTKESVSMSVKMNIVSRISFLVPEAIGSKVLLDEYGAEKLPAIPGRAIYKVEKKHFIQVPYINDKMIFQMMGERLDENGKNRTVVNDHRQAGSGEDQTPTTHT</sequence>
<gene>
    <name evidence="6" type="ORF">D1970_09030</name>
</gene>
<evidence type="ECO:0000313" key="7">
    <source>
        <dbReference type="Proteomes" id="UP000265816"/>
    </source>
</evidence>
<dbReference type="InterPro" id="IPR027417">
    <property type="entry name" value="P-loop_NTPase"/>
</dbReference>
<dbReference type="Proteomes" id="UP000265816">
    <property type="component" value="Unassembled WGS sequence"/>
</dbReference>
<dbReference type="GO" id="GO:0003677">
    <property type="term" value="F:DNA binding"/>
    <property type="evidence" value="ECO:0007669"/>
    <property type="project" value="InterPro"/>
</dbReference>
<dbReference type="PROSITE" id="PS50901">
    <property type="entry name" value="FTSK"/>
    <property type="match status" value="1"/>
</dbReference>
<accession>A0A398BDF3</accession>
<evidence type="ECO:0000256" key="4">
    <source>
        <dbReference type="SAM" id="MobiDB-lite"/>
    </source>
</evidence>
<protein>
    <recommendedName>
        <fullName evidence="5">FtsK domain-containing protein</fullName>
    </recommendedName>
</protein>
<evidence type="ECO:0000259" key="5">
    <source>
        <dbReference type="PROSITE" id="PS50901"/>
    </source>
</evidence>
<evidence type="ECO:0000256" key="2">
    <source>
        <dbReference type="ARBA" id="ARBA00022840"/>
    </source>
</evidence>
<organism evidence="6 7">
    <name type="scientific">Mesobacillus zeae</name>
    <dbReference type="NCBI Taxonomy" id="1917180"/>
    <lineage>
        <taxon>Bacteria</taxon>
        <taxon>Bacillati</taxon>
        <taxon>Bacillota</taxon>
        <taxon>Bacilli</taxon>
        <taxon>Bacillales</taxon>
        <taxon>Bacillaceae</taxon>
        <taxon>Mesobacillus</taxon>
    </lineage>
</organism>
<keyword evidence="7" id="KW-1185">Reference proteome</keyword>
<dbReference type="EMBL" id="QWVT01000015">
    <property type="protein sequence ID" value="RID85686.1"/>
    <property type="molecule type" value="Genomic_DNA"/>
</dbReference>
<feature type="binding site" evidence="3">
    <location>
        <begin position="148"/>
        <end position="155"/>
    </location>
    <ligand>
        <name>ATP</name>
        <dbReference type="ChEBI" id="CHEBI:30616"/>
    </ligand>
</feature>
<dbReference type="AlphaFoldDB" id="A0A398BDF3"/>
<evidence type="ECO:0000256" key="3">
    <source>
        <dbReference type="PROSITE-ProRule" id="PRU00289"/>
    </source>
</evidence>
<dbReference type="OrthoDB" id="2511091at2"/>
<evidence type="ECO:0000313" key="6">
    <source>
        <dbReference type="EMBL" id="RID85686.1"/>
    </source>
</evidence>
<dbReference type="Gene3D" id="3.40.50.300">
    <property type="entry name" value="P-loop containing nucleotide triphosphate hydrolases"/>
    <property type="match status" value="1"/>
</dbReference>
<dbReference type="InterPro" id="IPR002543">
    <property type="entry name" value="FtsK_dom"/>
</dbReference>
<name>A0A398BDF3_9BACI</name>
<evidence type="ECO:0000256" key="1">
    <source>
        <dbReference type="ARBA" id="ARBA00022741"/>
    </source>
</evidence>
<dbReference type="RefSeq" id="WP_119112539.1">
    <property type="nucleotide sequence ID" value="NZ_CBCSEO010000002.1"/>
</dbReference>
<comment type="caution">
    <text evidence="6">The sequence shown here is derived from an EMBL/GenBank/DDBJ whole genome shotgun (WGS) entry which is preliminary data.</text>
</comment>